<sequence length="580" mass="66251">MANKLYHWSKSTLRDHLSVMRGETAPSIILKDATYLNSARKSWSRGHIWIYDDRIMYAGPEWPEKTDGSEIVDCSEKWVVPGYIEPHAHPFQLYSPQTLAEYASVRGTTTLVNDNLFLFLNMEKYQALSAIEDLGELPTSMFWWARYDSQTELEEEDRWFSPSNMKDWLEHPLVVQGGELTSWPKVMTGNDTILHWMQYTKELNKPIEGHLPGSSVSTITQMALLGVDGEHEAMTAEEALRRLDAGLVTSLRYSSIRPDLPDMVEGLLEAGITDFRRFTLNTDGSTPAFYKEGVIDRTIQICLDKGVPEIDAYEMGSYNAAVHLGLDNLIGMIAPGRLAHLNILSDKREPKPEAVLAKGQWVYKDETNLYPKKPFEWEKYGVTPLDIDWKLKDSDFHFSMPMGIELMNSVILKPYHIGIEANNDELWKTHDESFFMVVDRYGNWRVNTILKGFATKVDGFASSFNNNGDIMMIGKHKEDMEKAAEELIKNKGGIFLVEDGEVVERISLDIFGLMSSKPMEEVIEEHEKMVAALKNRGYPHEDPIYSLLFFAATHLPYIRVTQKGIYDVHKKMVLFPAIMR</sequence>
<dbReference type="AlphaFoldDB" id="A0A1H2WZM0"/>
<dbReference type="STRING" id="1122204.SAMN05421781_2574"/>
<evidence type="ECO:0000256" key="2">
    <source>
        <dbReference type="ARBA" id="ARBA00012782"/>
    </source>
</evidence>
<reference evidence="7 8" key="1">
    <citation type="submission" date="2016-10" db="EMBL/GenBank/DDBJ databases">
        <authorList>
            <person name="de Groot N.N."/>
        </authorList>
    </citation>
    <scope>NUCLEOTIDE SEQUENCE [LARGE SCALE GENOMIC DNA]</scope>
    <source>
        <strain evidence="7 8">DSM 23126</strain>
    </source>
</reference>
<dbReference type="PANTHER" id="PTHR11113:SF6">
    <property type="entry name" value="ADENINE DEAMINASE YERA-RELATED"/>
    <property type="match status" value="1"/>
</dbReference>
<feature type="domain" description="Adenine deaminase C-terminal" evidence="6">
    <location>
        <begin position="419"/>
        <end position="571"/>
    </location>
</feature>
<dbReference type="OrthoDB" id="9775607at2"/>
<dbReference type="PANTHER" id="PTHR11113">
    <property type="entry name" value="N-ACETYLGLUCOSAMINE-6-PHOSPHATE DEACETYLASE"/>
    <property type="match status" value="1"/>
</dbReference>
<evidence type="ECO:0000259" key="6">
    <source>
        <dbReference type="Pfam" id="PF13382"/>
    </source>
</evidence>
<gene>
    <name evidence="7" type="ORF">SAMN05421781_2574</name>
</gene>
<dbReference type="GO" id="GO:0000034">
    <property type="term" value="F:adenine deaminase activity"/>
    <property type="evidence" value="ECO:0007669"/>
    <property type="project" value="UniProtKB-EC"/>
</dbReference>
<evidence type="ECO:0000313" key="7">
    <source>
        <dbReference type="EMBL" id="SDW86070.1"/>
    </source>
</evidence>
<dbReference type="Pfam" id="PF13382">
    <property type="entry name" value="Adenine_deam_C"/>
    <property type="match status" value="1"/>
</dbReference>
<proteinExistence type="inferred from homology"/>
<protein>
    <recommendedName>
        <fullName evidence="2">adenine deaminase</fullName>
        <ecNumber evidence="2">3.5.4.2</ecNumber>
    </recommendedName>
</protein>
<evidence type="ECO:0000256" key="1">
    <source>
        <dbReference type="ARBA" id="ARBA00006773"/>
    </source>
</evidence>
<dbReference type="SUPFAM" id="SSF51556">
    <property type="entry name" value="Metallo-dependent hydrolases"/>
    <property type="match status" value="1"/>
</dbReference>
<dbReference type="Gene3D" id="2.30.40.10">
    <property type="entry name" value="Urease, subunit C, domain 1"/>
    <property type="match status" value="1"/>
</dbReference>
<keyword evidence="8" id="KW-1185">Reference proteome</keyword>
<dbReference type="Proteomes" id="UP000199488">
    <property type="component" value="Unassembled WGS sequence"/>
</dbReference>
<comment type="similarity">
    <text evidence="1">Belongs to the metallo-dependent hydrolases superfamily. Adenine deaminase family.</text>
</comment>
<evidence type="ECO:0000256" key="4">
    <source>
        <dbReference type="ARBA" id="ARBA00047720"/>
    </source>
</evidence>
<dbReference type="Pfam" id="PF01979">
    <property type="entry name" value="Amidohydro_1"/>
    <property type="match status" value="1"/>
</dbReference>
<evidence type="ECO:0000259" key="5">
    <source>
        <dbReference type="Pfam" id="PF01979"/>
    </source>
</evidence>
<dbReference type="InterPro" id="IPR032466">
    <property type="entry name" value="Metal_Hydrolase"/>
</dbReference>
<dbReference type="InterPro" id="IPR006680">
    <property type="entry name" value="Amidohydro-rel"/>
</dbReference>
<dbReference type="EC" id="3.5.4.2" evidence="2"/>
<dbReference type="SUPFAM" id="SSF51338">
    <property type="entry name" value="Composite domain of metallo-dependent hydrolases"/>
    <property type="match status" value="1"/>
</dbReference>
<dbReference type="Gene3D" id="3.20.20.140">
    <property type="entry name" value="Metal-dependent hydrolases"/>
    <property type="match status" value="1"/>
</dbReference>
<organism evidence="7 8">
    <name type="scientific">Marinococcus luteus</name>
    <dbReference type="NCBI Taxonomy" id="1122204"/>
    <lineage>
        <taxon>Bacteria</taxon>
        <taxon>Bacillati</taxon>
        <taxon>Bacillota</taxon>
        <taxon>Bacilli</taxon>
        <taxon>Bacillales</taxon>
        <taxon>Bacillaceae</taxon>
        <taxon>Marinococcus</taxon>
    </lineage>
</organism>
<feature type="domain" description="Amidohydrolase-related" evidence="5">
    <location>
        <begin position="78"/>
        <end position="362"/>
    </location>
</feature>
<accession>A0A1H2WZM0</accession>
<dbReference type="InterPro" id="IPR026912">
    <property type="entry name" value="Adenine_deam_C"/>
</dbReference>
<dbReference type="InterPro" id="IPR011059">
    <property type="entry name" value="Metal-dep_hydrolase_composite"/>
</dbReference>
<evidence type="ECO:0000256" key="3">
    <source>
        <dbReference type="ARBA" id="ARBA00022801"/>
    </source>
</evidence>
<evidence type="ECO:0000313" key="8">
    <source>
        <dbReference type="Proteomes" id="UP000199488"/>
    </source>
</evidence>
<keyword evidence="3" id="KW-0378">Hydrolase</keyword>
<name>A0A1H2WZM0_9BACI</name>
<comment type="catalytic activity">
    <reaction evidence="4">
        <text>adenine + H2O + H(+) = hypoxanthine + NH4(+)</text>
        <dbReference type="Rhea" id="RHEA:23688"/>
        <dbReference type="ChEBI" id="CHEBI:15377"/>
        <dbReference type="ChEBI" id="CHEBI:15378"/>
        <dbReference type="ChEBI" id="CHEBI:16708"/>
        <dbReference type="ChEBI" id="CHEBI:17368"/>
        <dbReference type="ChEBI" id="CHEBI:28938"/>
        <dbReference type="EC" id="3.5.4.2"/>
    </reaction>
</comment>
<dbReference type="RefSeq" id="WP_091615860.1">
    <property type="nucleotide sequence ID" value="NZ_FNNC01000006.1"/>
</dbReference>
<dbReference type="EMBL" id="FNNC01000006">
    <property type="protein sequence ID" value="SDW86070.1"/>
    <property type="molecule type" value="Genomic_DNA"/>
</dbReference>